<evidence type="ECO:0000313" key="3">
    <source>
        <dbReference type="Proteomes" id="UP000282435"/>
    </source>
</evidence>
<name>A0A3S9SHJ1_EIKCO</name>
<gene>
    <name evidence="2" type="ORF">ELB75_02485</name>
</gene>
<dbReference type="RefSeq" id="WP_126982589.1">
    <property type="nucleotide sequence ID" value="NZ_CP034670.1"/>
</dbReference>
<reference evidence="2 3" key="1">
    <citation type="submission" date="2018-12" db="EMBL/GenBank/DDBJ databases">
        <title>Genome sequencing of Eikenella corrodens KCOM 3110 (= JS217).</title>
        <authorList>
            <person name="Koo J.-K."/>
            <person name="Park S.-N."/>
            <person name="Lim Y.K."/>
        </authorList>
    </citation>
    <scope>NUCLEOTIDE SEQUENCE [LARGE SCALE GENOMIC DNA]</scope>
    <source>
        <strain evidence="2 3">KCOM 3110</strain>
    </source>
</reference>
<evidence type="ECO:0000256" key="1">
    <source>
        <dbReference type="SAM" id="MobiDB-lite"/>
    </source>
</evidence>
<feature type="compositionally biased region" description="Polar residues" evidence="1">
    <location>
        <begin position="203"/>
        <end position="220"/>
    </location>
</feature>
<feature type="region of interest" description="Disordered" evidence="1">
    <location>
        <begin position="199"/>
        <end position="220"/>
    </location>
</feature>
<organism evidence="2 3">
    <name type="scientific">Eikenella corrodens</name>
    <dbReference type="NCBI Taxonomy" id="539"/>
    <lineage>
        <taxon>Bacteria</taxon>
        <taxon>Pseudomonadati</taxon>
        <taxon>Pseudomonadota</taxon>
        <taxon>Betaproteobacteria</taxon>
        <taxon>Neisseriales</taxon>
        <taxon>Neisseriaceae</taxon>
        <taxon>Eikenella</taxon>
    </lineage>
</organism>
<sequence length="220" mass="24875">MIWWEKTVEYAFIAWSKLQFNAAPLDGSQEQAGDALFLDENNRLFLIEFKRKKDTRCIQQELDKFINSNEAKQRIRNNQNNTCHFVVYGDTCHFDTCKNNNMFGLVFNFYADFIENKQQCASANSFQHDFSLLKGYALKPNDFLEYIKFFCSLKEGKDLYGGSSSPFANTLVATTDGTVLPLDELISTSPILRLALGVPEPNAQPSEPTCTYNSSGPSGP</sequence>
<dbReference type="AlphaFoldDB" id="A0A3S9SHJ1"/>
<dbReference type="Proteomes" id="UP000282435">
    <property type="component" value="Chromosome"/>
</dbReference>
<dbReference type="EMBL" id="CP034670">
    <property type="protein sequence ID" value="AZR59001.1"/>
    <property type="molecule type" value="Genomic_DNA"/>
</dbReference>
<protein>
    <submittedName>
        <fullName evidence="2">Uncharacterized protein</fullName>
    </submittedName>
</protein>
<dbReference type="OrthoDB" id="8451187at2"/>
<accession>A0A3S9SHJ1</accession>
<proteinExistence type="predicted"/>
<evidence type="ECO:0000313" key="2">
    <source>
        <dbReference type="EMBL" id="AZR59001.1"/>
    </source>
</evidence>